<evidence type="ECO:0000313" key="3">
    <source>
        <dbReference type="Proteomes" id="UP000501690"/>
    </source>
</evidence>
<dbReference type="Proteomes" id="UP000501690">
    <property type="component" value="Linkage Group LG8"/>
</dbReference>
<evidence type="ECO:0008006" key="4">
    <source>
        <dbReference type="Google" id="ProtNLM"/>
    </source>
</evidence>
<keyword evidence="1" id="KW-0175">Coiled coil</keyword>
<keyword evidence="3" id="KW-1185">Reference proteome</keyword>
<dbReference type="AlphaFoldDB" id="A0A4D6MQH3"/>
<name>A0A4D6MQH3_VIGUN</name>
<reference evidence="2 3" key="1">
    <citation type="submission" date="2019-04" db="EMBL/GenBank/DDBJ databases">
        <title>An improved genome assembly and genetic linkage map for asparagus bean, Vigna unguiculata ssp. sesquipedialis.</title>
        <authorList>
            <person name="Xia Q."/>
            <person name="Zhang R."/>
            <person name="Dong Y."/>
        </authorList>
    </citation>
    <scope>NUCLEOTIDE SEQUENCE [LARGE SCALE GENOMIC DNA]</scope>
    <source>
        <tissue evidence="2">Leaf</tissue>
    </source>
</reference>
<evidence type="ECO:0000313" key="2">
    <source>
        <dbReference type="EMBL" id="QCE03800.1"/>
    </source>
</evidence>
<proteinExistence type="predicted"/>
<protein>
    <recommendedName>
        <fullName evidence="4">Transposase</fullName>
    </recommendedName>
</protein>
<gene>
    <name evidence="2" type="ORF">DEO72_LG8g1827</name>
</gene>
<evidence type="ECO:0000256" key="1">
    <source>
        <dbReference type="SAM" id="Coils"/>
    </source>
</evidence>
<feature type="coiled-coil region" evidence="1">
    <location>
        <begin position="365"/>
        <end position="392"/>
    </location>
</feature>
<sequence>MERVVEVREDPPEELAESSWLAKTGYEWKGARRDIVVPKRVIVVECVYHSRGAAEEFFYMYMCHFSQLHIRLPFDEFILGVLRLLNVAPTQLHPNSWAYLPRSPTTWLSLISRPGFNKLDAFTQSFKHFKDEFFKVVIKQAGRSHFYTADGNTKFPFFWIGNPWRYKVISREDLSVADKEVVDTMMLFSDKMPTKGLVRVYNSVHPIIDIEEHMAHIGKKNLTLFQALRKEKAMKARATGSTEVPNLQKSLVDVHVHGGTKRKVELSARPGKGKDVKKVWAVLMGTGSSSGGKGPEAGLIELPETTLRKDIKINMPESLIDSIDNIESNALVKAMVEFSSKTLILSQRVGSLYQRELKEGSWRKVEELQEKVDKHAEEKKVWKKEKEEWVEERKRLATWRVRCLDSEEKLKG</sequence>
<dbReference type="EMBL" id="CP039352">
    <property type="protein sequence ID" value="QCE03800.1"/>
    <property type="molecule type" value="Genomic_DNA"/>
</dbReference>
<organism evidence="2 3">
    <name type="scientific">Vigna unguiculata</name>
    <name type="common">Cowpea</name>
    <dbReference type="NCBI Taxonomy" id="3917"/>
    <lineage>
        <taxon>Eukaryota</taxon>
        <taxon>Viridiplantae</taxon>
        <taxon>Streptophyta</taxon>
        <taxon>Embryophyta</taxon>
        <taxon>Tracheophyta</taxon>
        <taxon>Spermatophyta</taxon>
        <taxon>Magnoliopsida</taxon>
        <taxon>eudicotyledons</taxon>
        <taxon>Gunneridae</taxon>
        <taxon>Pentapetalae</taxon>
        <taxon>rosids</taxon>
        <taxon>fabids</taxon>
        <taxon>Fabales</taxon>
        <taxon>Fabaceae</taxon>
        <taxon>Papilionoideae</taxon>
        <taxon>50 kb inversion clade</taxon>
        <taxon>NPAAA clade</taxon>
        <taxon>indigoferoid/millettioid clade</taxon>
        <taxon>Phaseoleae</taxon>
        <taxon>Vigna</taxon>
    </lineage>
</organism>
<accession>A0A4D6MQH3</accession>